<evidence type="ECO:0000259" key="1">
    <source>
        <dbReference type="Pfam" id="PF16886"/>
    </source>
</evidence>
<dbReference type="InterPro" id="IPR031686">
    <property type="entry name" value="ATP-synth_a_Xtn"/>
</dbReference>
<evidence type="ECO:0000313" key="2">
    <source>
        <dbReference type="EMBL" id="GAH14218.1"/>
    </source>
</evidence>
<sequence length="56" mass="6463">GEVESIQSGEFTVEDTIAVIKNKDGDRQMTMIQKWPVRKPRPYLDKIIPDMPFLNS</sequence>
<feature type="non-terminal residue" evidence="2">
    <location>
        <position position="1"/>
    </location>
</feature>
<dbReference type="AlphaFoldDB" id="X1F067"/>
<organism evidence="2">
    <name type="scientific">marine sediment metagenome</name>
    <dbReference type="NCBI Taxonomy" id="412755"/>
    <lineage>
        <taxon>unclassified sequences</taxon>
        <taxon>metagenomes</taxon>
        <taxon>ecological metagenomes</taxon>
    </lineage>
</organism>
<dbReference type="Gene3D" id="3.40.50.300">
    <property type="entry name" value="P-loop containing nucleotide triphosphate hydrolases"/>
    <property type="match status" value="1"/>
</dbReference>
<dbReference type="EMBL" id="BART01038108">
    <property type="protein sequence ID" value="GAH14218.1"/>
    <property type="molecule type" value="Genomic_DNA"/>
</dbReference>
<dbReference type="Gene3D" id="2.40.50.100">
    <property type="match status" value="1"/>
</dbReference>
<dbReference type="Pfam" id="PF16886">
    <property type="entry name" value="ATP-synt_ab_Xtn"/>
    <property type="match status" value="1"/>
</dbReference>
<proteinExistence type="predicted"/>
<gene>
    <name evidence="2" type="ORF">S01H4_63394</name>
</gene>
<feature type="domain" description="ATPsynthase alpha/beta subunit barrel-sandwich" evidence="1">
    <location>
        <begin position="1"/>
        <end position="38"/>
    </location>
</feature>
<protein>
    <recommendedName>
        <fullName evidence="1">ATPsynthase alpha/beta subunit barrel-sandwich domain-containing protein</fullName>
    </recommendedName>
</protein>
<accession>X1F067</accession>
<reference evidence="2" key="1">
    <citation type="journal article" date="2014" name="Front. Microbiol.">
        <title>High frequency of phylogenetically diverse reductive dehalogenase-homologous genes in deep subseafloor sedimentary metagenomes.</title>
        <authorList>
            <person name="Kawai M."/>
            <person name="Futagami T."/>
            <person name="Toyoda A."/>
            <person name="Takaki Y."/>
            <person name="Nishi S."/>
            <person name="Hori S."/>
            <person name="Arai W."/>
            <person name="Tsubouchi T."/>
            <person name="Morono Y."/>
            <person name="Uchiyama I."/>
            <person name="Ito T."/>
            <person name="Fujiyama A."/>
            <person name="Inagaki F."/>
            <person name="Takami H."/>
        </authorList>
    </citation>
    <scope>NUCLEOTIDE SEQUENCE</scope>
    <source>
        <strain evidence="2">Expedition CK06-06</strain>
    </source>
</reference>
<dbReference type="InterPro" id="IPR027417">
    <property type="entry name" value="P-loop_NTPase"/>
</dbReference>
<comment type="caution">
    <text evidence="2">The sequence shown here is derived from an EMBL/GenBank/DDBJ whole genome shotgun (WGS) entry which is preliminary data.</text>
</comment>
<name>X1F067_9ZZZZ</name>